<evidence type="ECO:0000256" key="2">
    <source>
        <dbReference type="ARBA" id="ARBA00022432"/>
    </source>
</evidence>
<dbReference type="Pfam" id="PF00342">
    <property type="entry name" value="PGI"/>
    <property type="match status" value="1"/>
</dbReference>
<evidence type="ECO:0000256" key="3">
    <source>
        <dbReference type="ARBA" id="ARBA00023152"/>
    </source>
</evidence>
<dbReference type="InterPro" id="IPR018189">
    <property type="entry name" value="Phosphoglucose_isomerase_CS"/>
</dbReference>
<dbReference type="CDD" id="cd05016">
    <property type="entry name" value="SIS_PGI_2"/>
    <property type="match status" value="1"/>
</dbReference>
<dbReference type="GO" id="GO:0005829">
    <property type="term" value="C:cytosol"/>
    <property type="evidence" value="ECO:0007669"/>
    <property type="project" value="TreeGrafter"/>
</dbReference>
<dbReference type="AlphaFoldDB" id="A0A3N1LI39"/>
<dbReference type="RefSeq" id="WP_123690578.1">
    <property type="nucleotide sequence ID" value="NZ_AP019700.1"/>
</dbReference>
<dbReference type="PANTHER" id="PTHR11469:SF1">
    <property type="entry name" value="GLUCOSE-6-PHOSPHATE ISOMERASE"/>
    <property type="match status" value="1"/>
</dbReference>
<evidence type="ECO:0000256" key="4">
    <source>
        <dbReference type="ARBA" id="ARBA00023235"/>
    </source>
</evidence>
<dbReference type="PROSITE" id="PS51463">
    <property type="entry name" value="P_GLUCOSE_ISOMERASE_3"/>
    <property type="match status" value="1"/>
</dbReference>
<evidence type="ECO:0000256" key="1">
    <source>
        <dbReference type="ARBA" id="ARBA00011952"/>
    </source>
</evidence>
<keyword evidence="4 5" id="KW-0413">Isomerase</keyword>
<dbReference type="Proteomes" id="UP000278222">
    <property type="component" value="Unassembled WGS sequence"/>
</dbReference>
<dbReference type="GO" id="GO:0006096">
    <property type="term" value="P:glycolytic process"/>
    <property type="evidence" value="ECO:0007669"/>
    <property type="project" value="UniProtKB-UniPathway"/>
</dbReference>
<dbReference type="EMBL" id="RJKX01000014">
    <property type="protein sequence ID" value="ROP91012.1"/>
    <property type="molecule type" value="Genomic_DNA"/>
</dbReference>
<keyword evidence="2 5" id="KW-0312">Gluconeogenesis</keyword>
<protein>
    <recommendedName>
        <fullName evidence="1 5">Glucose-6-phosphate isomerase</fullName>
        <ecNumber evidence="1 5">5.3.1.9</ecNumber>
    </recommendedName>
</protein>
<keyword evidence="7" id="KW-1185">Reference proteome</keyword>
<evidence type="ECO:0000256" key="5">
    <source>
        <dbReference type="RuleBase" id="RU000612"/>
    </source>
</evidence>
<comment type="catalytic activity">
    <reaction evidence="5">
        <text>alpha-D-glucose 6-phosphate = beta-D-fructose 6-phosphate</text>
        <dbReference type="Rhea" id="RHEA:11816"/>
        <dbReference type="ChEBI" id="CHEBI:57634"/>
        <dbReference type="ChEBI" id="CHEBI:58225"/>
        <dbReference type="EC" id="5.3.1.9"/>
    </reaction>
</comment>
<sequence>MIPFSIDDSTLLTDRVGPSGVDPKALAGRLADAKAALVRVRAMRDEGTLPLLALPGRRDDLEALEKLAARMRKKTSDVLVLGTGGSSLGGQTLYALADQGFGPPKGIPRIHFLDNIDPATFAALADRIDFTRTRILAISKSGGTAETLMQLLTLLPRLEKAVERTGVADRLVVVTEPADNPLRRLGTRLGATILDHDPGVGGRFSVLSLVGLLPALIAGLDAGKVRAGAKSVLDAALAAETPADCAPLRGAALNLAHAEAGRATTVLMPYLDRLAHFGMWFRQLWAESLGKDGKGTTPIRAMGTVDQHSQLQLYLAGPADKIFTLITLAVAGKGDKAAAAFARDPALGYLKGRRMGDLLDAEQRATGETLVRNGRPTRIFRLERLDEKSMGALFMHFMLETIFAAQLLGIDAFDQPAVEEGKKLARAYLAES</sequence>
<dbReference type="GO" id="GO:0048029">
    <property type="term" value="F:monosaccharide binding"/>
    <property type="evidence" value="ECO:0007669"/>
    <property type="project" value="TreeGrafter"/>
</dbReference>
<name>A0A3N1LI39_9PROT</name>
<proteinExistence type="inferred from homology"/>
<comment type="pathway">
    <text evidence="5">Carbohydrate degradation; glycolysis; D-glyceraldehyde 3-phosphate and glycerone phosphate from D-glucose: step 2/4.</text>
</comment>
<dbReference type="EC" id="5.3.1.9" evidence="1 5"/>
<accession>A0A3N1LI39</accession>
<dbReference type="Gene3D" id="3.40.50.10490">
    <property type="entry name" value="Glucose-6-phosphate isomerase like protein, domain 1"/>
    <property type="match status" value="2"/>
</dbReference>
<gene>
    <name evidence="6" type="ORF">EDC65_2872</name>
</gene>
<comment type="similarity">
    <text evidence="5">Belongs to the GPI family.</text>
</comment>
<dbReference type="InterPro" id="IPR035482">
    <property type="entry name" value="SIS_PGI_2"/>
</dbReference>
<dbReference type="GO" id="GO:0006094">
    <property type="term" value="P:gluconeogenesis"/>
    <property type="evidence" value="ECO:0007669"/>
    <property type="project" value="UniProtKB-KW"/>
</dbReference>
<keyword evidence="3 5" id="KW-0324">Glycolysis</keyword>
<dbReference type="OrthoDB" id="140919at2"/>
<organism evidence="6 7">
    <name type="scientific">Stella humosa</name>
    <dbReference type="NCBI Taxonomy" id="94"/>
    <lineage>
        <taxon>Bacteria</taxon>
        <taxon>Pseudomonadati</taxon>
        <taxon>Pseudomonadota</taxon>
        <taxon>Alphaproteobacteria</taxon>
        <taxon>Rhodospirillales</taxon>
        <taxon>Stellaceae</taxon>
        <taxon>Stella</taxon>
    </lineage>
</organism>
<dbReference type="SUPFAM" id="SSF53697">
    <property type="entry name" value="SIS domain"/>
    <property type="match status" value="1"/>
</dbReference>
<dbReference type="InterPro" id="IPR001672">
    <property type="entry name" value="G6P_Isomerase"/>
</dbReference>
<dbReference type="PRINTS" id="PR00662">
    <property type="entry name" value="G6PISOMERASE"/>
</dbReference>
<evidence type="ECO:0000313" key="7">
    <source>
        <dbReference type="Proteomes" id="UP000278222"/>
    </source>
</evidence>
<dbReference type="PANTHER" id="PTHR11469">
    <property type="entry name" value="GLUCOSE-6-PHOSPHATE ISOMERASE"/>
    <property type="match status" value="1"/>
</dbReference>
<comment type="caution">
    <text evidence="6">The sequence shown here is derived from an EMBL/GenBank/DDBJ whole genome shotgun (WGS) entry which is preliminary data.</text>
</comment>
<dbReference type="UniPathway" id="UPA00109">
    <property type="reaction ID" value="UER00181"/>
</dbReference>
<dbReference type="GO" id="GO:0051156">
    <property type="term" value="P:glucose 6-phosphate metabolic process"/>
    <property type="evidence" value="ECO:0007669"/>
    <property type="project" value="TreeGrafter"/>
</dbReference>
<reference evidence="6 7" key="1">
    <citation type="submission" date="2018-11" db="EMBL/GenBank/DDBJ databases">
        <title>Genomic Encyclopedia of Type Strains, Phase IV (KMG-IV): sequencing the most valuable type-strain genomes for metagenomic binning, comparative biology and taxonomic classification.</title>
        <authorList>
            <person name="Goeker M."/>
        </authorList>
    </citation>
    <scope>NUCLEOTIDE SEQUENCE [LARGE SCALE GENOMIC DNA]</scope>
    <source>
        <strain evidence="6 7">DSM 5900</strain>
    </source>
</reference>
<dbReference type="GO" id="GO:0097367">
    <property type="term" value="F:carbohydrate derivative binding"/>
    <property type="evidence" value="ECO:0007669"/>
    <property type="project" value="InterPro"/>
</dbReference>
<dbReference type="PROSITE" id="PS00174">
    <property type="entry name" value="P_GLUCOSE_ISOMERASE_2"/>
    <property type="match status" value="1"/>
</dbReference>
<evidence type="ECO:0000313" key="6">
    <source>
        <dbReference type="EMBL" id="ROP91012.1"/>
    </source>
</evidence>
<dbReference type="GO" id="GO:0004347">
    <property type="term" value="F:glucose-6-phosphate isomerase activity"/>
    <property type="evidence" value="ECO:0007669"/>
    <property type="project" value="UniProtKB-EC"/>
</dbReference>
<dbReference type="InterPro" id="IPR046348">
    <property type="entry name" value="SIS_dom_sf"/>
</dbReference>